<dbReference type="Proteomes" id="UP000287853">
    <property type="component" value="Unassembled WGS sequence"/>
</dbReference>
<sequence>MLQPSPEIPLRLSTTVDLRQHFLGGKGEAICNLSGKFAINIGMKPGSNLAEAILIVHSKMKERKNDCFGLGDCHHFIFNLSFLPFPWTCKLAGLWDNFMQRISPRPPPPVFTNLGKLDNAQVSFGEVTIQHAFLTALATCPPLFLMSLSGFQETLTMSIGFCEDAIHKEKIERFLKDISWEINSLPCHP</sequence>
<accession>A0A444IZG9</accession>
<reference evidence="1 2" key="1">
    <citation type="submission" date="2017-01" db="EMBL/GenBank/DDBJ databases">
        <title>The cable genome- insights into the physiology and evolution of filamentous bacteria capable of sulfide oxidation via long distance electron transfer.</title>
        <authorList>
            <person name="Schreiber L."/>
            <person name="Bjerg J.T."/>
            <person name="Boggild A."/>
            <person name="Van De Vossenberg J."/>
            <person name="Meysman F."/>
            <person name="Nielsen L.P."/>
            <person name="Schramm A."/>
            <person name="Kjeldsen K.U."/>
        </authorList>
    </citation>
    <scope>NUCLEOTIDE SEQUENCE [LARGE SCALE GENOMIC DNA]</scope>
    <source>
        <strain evidence="1">MCF</strain>
    </source>
</reference>
<proteinExistence type="predicted"/>
<evidence type="ECO:0000313" key="1">
    <source>
        <dbReference type="EMBL" id="RWX46301.1"/>
    </source>
</evidence>
<dbReference type="AlphaFoldDB" id="A0A444IZG9"/>
<organism evidence="1 2">
    <name type="scientific">Candidatus Electrothrix aarhusensis</name>
    <dbReference type="NCBI Taxonomy" id="1859131"/>
    <lineage>
        <taxon>Bacteria</taxon>
        <taxon>Pseudomonadati</taxon>
        <taxon>Thermodesulfobacteriota</taxon>
        <taxon>Desulfobulbia</taxon>
        <taxon>Desulfobulbales</taxon>
        <taxon>Desulfobulbaceae</taxon>
        <taxon>Candidatus Electrothrix</taxon>
    </lineage>
</organism>
<name>A0A444IZG9_9BACT</name>
<comment type="caution">
    <text evidence="1">The sequence shown here is derived from an EMBL/GenBank/DDBJ whole genome shotgun (WGS) entry which is preliminary data.</text>
</comment>
<gene>
    <name evidence="1" type="ORF">H206_03319</name>
</gene>
<evidence type="ECO:0000313" key="2">
    <source>
        <dbReference type="Proteomes" id="UP000287853"/>
    </source>
</evidence>
<protein>
    <submittedName>
        <fullName evidence="1">Uncharacterized protein</fullName>
    </submittedName>
</protein>
<dbReference type="EMBL" id="MTKO01000066">
    <property type="protein sequence ID" value="RWX46301.1"/>
    <property type="molecule type" value="Genomic_DNA"/>
</dbReference>
<keyword evidence="2" id="KW-1185">Reference proteome</keyword>